<feature type="transmembrane region" description="Helical" evidence="1">
    <location>
        <begin position="7"/>
        <end position="29"/>
    </location>
</feature>
<dbReference type="Proteomes" id="UP000034810">
    <property type="component" value="Unassembled WGS sequence"/>
</dbReference>
<comment type="caution">
    <text evidence="2">The sequence shown here is derived from an EMBL/GenBank/DDBJ whole genome shotgun (WGS) entry which is preliminary data.</text>
</comment>
<keyword evidence="1" id="KW-0472">Membrane</keyword>
<keyword evidence="1" id="KW-0812">Transmembrane</keyword>
<sequence length="92" mass="10448">MIANTKRLVLIVILAVAVFILLAGVFVWIKEVRKLSSGYNGLSAQIVSLGDENQAVERDIAYYLNPQNLEKKLREKFNYKRAGEKMIIIIPK</sequence>
<accession>A0A0G1EE00</accession>
<evidence type="ECO:0000313" key="3">
    <source>
        <dbReference type="Proteomes" id="UP000034810"/>
    </source>
</evidence>
<dbReference type="EMBL" id="LCFA01000024">
    <property type="protein sequence ID" value="KKS81281.1"/>
    <property type="molecule type" value="Genomic_DNA"/>
</dbReference>
<evidence type="ECO:0000313" key="2">
    <source>
        <dbReference type="EMBL" id="KKS81281.1"/>
    </source>
</evidence>
<evidence type="ECO:0008006" key="4">
    <source>
        <dbReference type="Google" id="ProtNLM"/>
    </source>
</evidence>
<keyword evidence="1" id="KW-1133">Transmembrane helix</keyword>
<proteinExistence type="predicted"/>
<evidence type="ECO:0000256" key="1">
    <source>
        <dbReference type="SAM" id="Phobius"/>
    </source>
</evidence>
<gene>
    <name evidence="2" type="ORF">UV58_C0024G0005</name>
</gene>
<organism evidence="2 3">
    <name type="scientific">Candidatus Wolfebacteria bacterium GW2011_GWC1_43_10</name>
    <dbReference type="NCBI Taxonomy" id="1619011"/>
    <lineage>
        <taxon>Bacteria</taxon>
        <taxon>Candidatus Wolfeibacteriota</taxon>
    </lineage>
</organism>
<dbReference type="AlphaFoldDB" id="A0A0G1EE00"/>
<protein>
    <recommendedName>
        <fullName evidence="4">Septum formation initiator</fullName>
    </recommendedName>
</protein>
<name>A0A0G1EE00_9BACT</name>
<reference evidence="2 3" key="1">
    <citation type="journal article" date="2015" name="Nature">
        <title>rRNA introns, odd ribosomes, and small enigmatic genomes across a large radiation of phyla.</title>
        <authorList>
            <person name="Brown C.T."/>
            <person name="Hug L.A."/>
            <person name="Thomas B.C."/>
            <person name="Sharon I."/>
            <person name="Castelle C.J."/>
            <person name="Singh A."/>
            <person name="Wilkins M.J."/>
            <person name="Williams K.H."/>
            <person name="Banfield J.F."/>
        </authorList>
    </citation>
    <scope>NUCLEOTIDE SEQUENCE [LARGE SCALE GENOMIC DNA]</scope>
</reference>